<dbReference type="GO" id="GO:0009055">
    <property type="term" value="F:electron transfer activity"/>
    <property type="evidence" value="ECO:0007669"/>
    <property type="project" value="InterPro"/>
</dbReference>
<feature type="signal peptide" evidence="5">
    <location>
        <begin position="1"/>
        <end position="17"/>
    </location>
</feature>
<keyword evidence="1 4" id="KW-0349">Heme</keyword>
<dbReference type="PROSITE" id="PS51007">
    <property type="entry name" value="CYTC"/>
    <property type="match status" value="1"/>
</dbReference>
<dbReference type="EMBL" id="FNYD01000005">
    <property type="protein sequence ID" value="SEJ52861.1"/>
    <property type="molecule type" value="Genomic_DNA"/>
</dbReference>
<dbReference type="RefSeq" id="WP_092365973.1">
    <property type="nucleotide sequence ID" value="NZ_BMGV01000005.1"/>
</dbReference>
<dbReference type="OrthoDB" id="5514238at2"/>
<dbReference type="Gene3D" id="1.10.760.10">
    <property type="entry name" value="Cytochrome c-like domain"/>
    <property type="match status" value="1"/>
</dbReference>
<dbReference type="InterPro" id="IPR009056">
    <property type="entry name" value="Cyt_c-like_dom"/>
</dbReference>
<dbReference type="Pfam" id="PF00034">
    <property type="entry name" value="Cytochrom_C"/>
    <property type="match status" value="1"/>
</dbReference>
<evidence type="ECO:0000256" key="4">
    <source>
        <dbReference type="PROSITE-ProRule" id="PRU00433"/>
    </source>
</evidence>
<dbReference type="GO" id="GO:0020037">
    <property type="term" value="F:heme binding"/>
    <property type="evidence" value="ECO:0007669"/>
    <property type="project" value="InterPro"/>
</dbReference>
<evidence type="ECO:0000313" key="8">
    <source>
        <dbReference type="Proteomes" id="UP000199379"/>
    </source>
</evidence>
<accession>A0A1H6ZHK9</accession>
<dbReference type="PROSITE" id="PS51257">
    <property type="entry name" value="PROKAR_LIPOPROTEIN"/>
    <property type="match status" value="1"/>
</dbReference>
<dbReference type="Proteomes" id="UP000199379">
    <property type="component" value="Unassembled WGS sequence"/>
</dbReference>
<gene>
    <name evidence="7" type="ORF">SAMN05444007_105144</name>
</gene>
<evidence type="ECO:0000256" key="5">
    <source>
        <dbReference type="SAM" id="SignalP"/>
    </source>
</evidence>
<keyword evidence="3 4" id="KW-0408">Iron</keyword>
<name>A0A1H6ZHK9_9RHOB</name>
<keyword evidence="8" id="KW-1185">Reference proteome</keyword>
<evidence type="ECO:0000313" key="7">
    <source>
        <dbReference type="EMBL" id="SEJ52861.1"/>
    </source>
</evidence>
<organism evidence="7 8">
    <name type="scientific">Cribrihabitans marinus</name>
    <dbReference type="NCBI Taxonomy" id="1227549"/>
    <lineage>
        <taxon>Bacteria</taxon>
        <taxon>Pseudomonadati</taxon>
        <taxon>Pseudomonadota</taxon>
        <taxon>Alphaproteobacteria</taxon>
        <taxon>Rhodobacterales</taxon>
        <taxon>Paracoccaceae</taxon>
        <taxon>Cribrihabitans</taxon>
    </lineage>
</organism>
<sequence length="136" mass="13824">MTRPAAFSALAAAAFLAACGPENEMPTASDGAAIFAENCAACHGSDAKGRVLPAGGRAPDLTTIAARNGGTLPRADTLSRIDGYGRGRVPSDVMPEFGALLEGPTVPVEVDGTMTPTPRPLAALLFYLESIQPAAL</sequence>
<dbReference type="SUPFAM" id="SSF46626">
    <property type="entry name" value="Cytochrome c"/>
    <property type="match status" value="1"/>
</dbReference>
<evidence type="ECO:0000259" key="6">
    <source>
        <dbReference type="PROSITE" id="PS51007"/>
    </source>
</evidence>
<feature type="domain" description="Cytochrome c" evidence="6">
    <location>
        <begin position="26"/>
        <end position="132"/>
    </location>
</feature>
<evidence type="ECO:0000256" key="2">
    <source>
        <dbReference type="ARBA" id="ARBA00022723"/>
    </source>
</evidence>
<dbReference type="InterPro" id="IPR036909">
    <property type="entry name" value="Cyt_c-like_dom_sf"/>
</dbReference>
<keyword evidence="2 4" id="KW-0479">Metal-binding</keyword>
<evidence type="ECO:0000256" key="3">
    <source>
        <dbReference type="ARBA" id="ARBA00023004"/>
    </source>
</evidence>
<evidence type="ECO:0000256" key="1">
    <source>
        <dbReference type="ARBA" id="ARBA00022617"/>
    </source>
</evidence>
<proteinExistence type="predicted"/>
<reference evidence="7 8" key="1">
    <citation type="submission" date="2016-10" db="EMBL/GenBank/DDBJ databases">
        <authorList>
            <person name="de Groot N.N."/>
        </authorList>
    </citation>
    <scope>NUCLEOTIDE SEQUENCE [LARGE SCALE GENOMIC DNA]</scope>
    <source>
        <strain evidence="7 8">DSM 29340</strain>
    </source>
</reference>
<dbReference type="STRING" id="1227549.SAMN05444007_105144"/>
<dbReference type="GO" id="GO:0046872">
    <property type="term" value="F:metal ion binding"/>
    <property type="evidence" value="ECO:0007669"/>
    <property type="project" value="UniProtKB-KW"/>
</dbReference>
<dbReference type="AlphaFoldDB" id="A0A1H6ZHK9"/>
<protein>
    <submittedName>
        <fullName evidence="7">Cytochrome C oxidase, cbb3-type, subunit III</fullName>
    </submittedName>
</protein>
<feature type="chain" id="PRO_5011599287" evidence="5">
    <location>
        <begin position="18"/>
        <end position="136"/>
    </location>
</feature>
<keyword evidence="5" id="KW-0732">Signal</keyword>